<gene>
    <name evidence="9" type="primary">hisC</name>
    <name evidence="11" type="ORF">BC6307_13570</name>
</gene>
<dbReference type="PANTHER" id="PTHR43643:SF3">
    <property type="entry name" value="HISTIDINOL-PHOSPHATE AMINOTRANSFERASE"/>
    <property type="match status" value="1"/>
</dbReference>
<keyword evidence="12" id="KW-1185">Reference proteome</keyword>
<keyword evidence="6 9" id="KW-0663">Pyridoxal phosphate</keyword>
<dbReference type="InterPro" id="IPR015424">
    <property type="entry name" value="PyrdxlP-dep_Trfase"/>
</dbReference>
<dbReference type="CDD" id="cd00609">
    <property type="entry name" value="AAT_like"/>
    <property type="match status" value="1"/>
</dbReference>
<sequence>MKLKQQLTSLKPYQPGKPIEEVKREYGLENIVKLASNENPYGCSPNVKTTLFEKLEKSATYPDGYAQQLRTVIANHLDVTEKQLMFGNGSDELIQIICRGLLAPGKNTVMATPTFTQYKHNAIIENAEIREVPLTEDGDHNLQQMLEQIDEKTAVVWLCNPNNPTGNYINEQQLIPFLEKVPSTTLVVADEAYYEYVTEDDYPNSVALLSRFSNLFITRTFSKAYGLASFRLGYGISSEEVIRALEPVREPFNVNSFAQAAGAASIEDSAFVQSCARKNKEALSTFYSFCEETGLKYYKSQGNFILIDFQRDGDEVFQYLLERGYIVRSGKALGFPTCVRITVGTPEQNEELFSLITQFLQENV</sequence>
<keyword evidence="5 9" id="KW-0808">Transferase</keyword>
<evidence type="ECO:0000256" key="1">
    <source>
        <dbReference type="ARBA" id="ARBA00001933"/>
    </source>
</evidence>
<evidence type="ECO:0000256" key="3">
    <source>
        <dbReference type="ARBA" id="ARBA00011738"/>
    </source>
</evidence>
<dbReference type="InterPro" id="IPR015422">
    <property type="entry name" value="PyrdxlP-dep_Trfase_small"/>
</dbReference>
<accession>A0A223KRX1</accession>
<comment type="cofactor">
    <cofactor evidence="1 9">
        <name>pyridoxal 5'-phosphate</name>
        <dbReference type="ChEBI" id="CHEBI:597326"/>
    </cofactor>
</comment>
<dbReference type="STRING" id="1314751.GCA_001591425_02609"/>
<name>A0A223KRX1_9BACI</name>
<feature type="modified residue" description="N6-(pyridoxal phosphate)lysine" evidence="9">
    <location>
        <position position="223"/>
    </location>
</feature>
<evidence type="ECO:0000313" key="11">
    <source>
        <dbReference type="EMBL" id="AST92241.1"/>
    </source>
</evidence>
<comment type="catalytic activity">
    <reaction evidence="8 9">
        <text>L-histidinol phosphate + 2-oxoglutarate = 3-(imidazol-4-yl)-2-oxopropyl phosphate + L-glutamate</text>
        <dbReference type="Rhea" id="RHEA:23744"/>
        <dbReference type="ChEBI" id="CHEBI:16810"/>
        <dbReference type="ChEBI" id="CHEBI:29985"/>
        <dbReference type="ChEBI" id="CHEBI:57766"/>
        <dbReference type="ChEBI" id="CHEBI:57980"/>
        <dbReference type="EC" id="2.6.1.9"/>
    </reaction>
</comment>
<evidence type="ECO:0000259" key="10">
    <source>
        <dbReference type="Pfam" id="PF00155"/>
    </source>
</evidence>
<dbReference type="PROSITE" id="PS00599">
    <property type="entry name" value="AA_TRANSFER_CLASS_2"/>
    <property type="match status" value="1"/>
</dbReference>
<dbReference type="SUPFAM" id="SSF53383">
    <property type="entry name" value="PLP-dependent transferases"/>
    <property type="match status" value="1"/>
</dbReference>
<dbReference type="UniPathway" id="UPA00031">
    <property type="reaction ID" value="UER00012"/>
</dbReference>
<dbReference type="GO" id="GO:0030170">
    <property type="term" value="F:pyridoxal phosphate binding"/>
    <property type="evidence" value="ECO:0007669"/>
    <property type="project" value="InterPro"/>
</dbReference>
<protein>
    <recommendedName>
        <fullName evidence="9">Histidinol-phosphate aminotransferase</fullName>
        <ecNumber evidence="9">2.6.1.9</ecNumber>
    </recommendedName>
    <alternativeName>
        <fullName evidence="9">Imidazole acetol-phosphate transaminase</fullName>
    </alternativeName>
</protein>
<evidence type="ECO:0000256" key="6">
    <source>
        <dbReference type="ARBA" id="ARBA00022898"/>
    </source>
</evidence>
<evidence type="ECO:0000256" key="2">
    <source>
        <dbReference type="ARBA" id="ARBA00005011"/>
    </source>
</evidence>
<feature type="domain" description="Aminotransferase class I/classII large" evidence="10">
    <location>
        <begin position="30"/>
        <end position="353"/>
    </location>
</feature>
<evidence type="ECO:0000256" key="7">
    <source>
        <dbReference type="ARBA" id="ARBA00023102"/>
    </source>
</evidence>
<comment type="subunit">
    <text evidence="3 9">Homodimer.</text>
</comment>
<dbReference type="Gene3D" id="3.40.640.10">
    <property type="entry name" value="Type I PLP-dependent aspartate aminotransferase-like (Major domain)"/>
    <property type="match status" value="1"/>
</dbReference>
<proteinExistence type="inferred from homology"/>
<evidence type="ECO:0000256" key="5">
    <source>
        <dbReference type="ARBA" id="ARBA00022679"/>
    </source>
</evidence>
<comment type="similarity">
    <text evidence="9">Belongs to the class-II pyridoxal-phosphate-dependent aminotransferase family. Histidinol-phosphate aminotransferase subfamily.</text>
</comment>
<evidence type="ECO:0000256" key="4">
    <source>
        <dbReference type="ARBA" id="ARBA00022576"/>
    </source>
</evidence>
<dbReference type="HAMAP" id="MF_01023">
    <property type="entry name" value="HisC_aminotrans_2"/>
    <property type="match status" value="1"/>
</dbReference>
<dbReference type="Gene3D" id="3.90.1150.10">
    <property type="entry name" value="Aspartate Aminotransferase, domain 1"/>
    <property type="match status" value="1"/>
</dbReference>
<dbReference type="InterPro" id="IPR005861">
    <property type="entry name" value="HisP_aminotrans"/>
</dbReference>
<dbReference type="AlphaFoldDB" id="A0A223KRX1"/>
<keyword evidence="4 9" id="KW-0032">Aminotransferase</keyword>
<dbReference type="RefSeq" id="WP_066416852.1">
    <property type="nucleotide sequence ID" value="NZ_CP018866.1"/>
</dbReference>
<keyword evidence="7 9" id="KW-0368">Histidine biosynthesis</keyword>
<dbReference type="GO" id="GO:0004400">
    <property type="term" value="F:histidinol-phosphate transaminase activity"/>
    <property type="evidence" value="ECO:0007669"/>
    <property type="project" value="UniProtKB-UniRule"/>
</dbReference>
<dbReference type="KEGG" id="bcoh:BC6307_13570"/>
<dbReference type="InterPro" id="IPR050106">
    <property type="entry name" value="HistidinolP_aminotransfase"/>
</dbReference>
<organism evidence="11 12">
    <name type="scientific">Sutcliffiella cohnii</name>
    <dbReference type="NCBI Taxonomy" id="33932"/>
    <lineage>
        <taxon>Bacteria</taxon>
        <taxon>Bacillati</taxon>
        <taxon>Bacillota</taxon>
        <taxon>Bacilli</taxon>
        <taxon>Bacillales</taxon>
        <taxon>Bacillaceae</taxon>
        <taxon>Sutcliffiella</taxon>
    </lineage>
</organism>
<dbReference type="GO" id="GO:0000105">
    <property type="term" value="P:L-histidine biosynthetic process"/>
    <property type="evidence" value="ECO:0007669"/>
    <property type="project" value="UniProtKB-UniRule"/>
</dbReference>
<comment type="pathway">
    <text evidence="2 9">Amino-acid biosynthesis; L-histidine biosynthesis; L-histidine from 5-phospho-alpha-D-ribose 1-diphosphate: step 7/9.</text>
</comment>
<dbReference type="EC" id="2.6.1.9" evidence="9"/>
<evidence type="ECO:0000256" key="8">
    <source>
        <dbReference type="ARBA" id="ARBA00047481"/>
    </source>
</evidence>
<dbReference type="InterPro" id="IPR001917">
    <property type="entry name" value="Aminotrans_II_pyridoxalP_BS"/>
</dbReference>
<dbReference type="NCBIfam" id="TIGR01141">
    <property type="entry name" value="hisC"/>
    <property type="match status" value="1"/>
</dbReference>
<dbReference type="EMBL" id="CP018866">
    <property type="protein sequence ID" value="AST92241.1"/>
    <property type="molecule type" value="Genomic_DNA"/>
</dbReference>
<dbReference type="Pfam" id="PF00155">
    <property type="entry name" value="Aminotran_1_2"/>
    <property type="match status" value="1"/>
</dbReference>
<evidence type="ECO:0000256" key="9">
    <source>
        <dbReference type="HAMAP-Rule" id="MF_01023"/>
    </source>
</evidence>
<dbReference type="InterPro" id="IPR015421">
    <property type="entry name" value="PyrdxlP-dep_Trfase_major"/>
</dbReference>
<dbReference type="InterPro" id="IPR004839">
    <property type="entry name" value="Aminotransferase_I/II_large"/>
</dbReference>
<reference evidence="11 12" key="1">
    <citation type="submission" date="2016-12" db="EMBL/GenBank/DDBJ databases">
        <title>The whole genome sequencing and assembly of Bacillus cohnii DSM 6307T strain.</title>
        <authorList>
            <person name="Lee Y.-J."/>
            <person name="Yi H."/>
            <person name="Bahn Y.-S."/>
            <person name="Kim J.F."/>
            <person name="Lee D.-W."/>
        </authorList>
    </citation>
    <scope>NUCLEOTIDE SEQUENCE [LARGE SCALE GENOMIC DNA]</scope>
    <source>
        <strain evidence="11 12">DSM 6307</strain>
    </source>
</reference>
<keyword evidence="9" id="KW-0028">Amino-acid biosynthesis</keyword>
<dbReference type="PANTHER" id="PTHR43643">
    <property type="entry name" value="HISTIDINOL-PHOSPHATE AMINOTRANSFERASE 2"/>
    <property type="match status" value="1"/>
</dbReference>
<evidence type="ECO:0000313" key="12">
    <source>
        <dbReference type="Proteomes" id="UP000215224"/>
    </source>
</evidence>
<dbReference type="Proteomes" id="UP000215224">
    <property type="component" value="Chromosome"/>
</dbReference>